<sequence length="124" mass="13999">MSDSCSVEEMRLIVSRLYLKAMSQINLRPEQAFAYVQDEAGSLCTSADVGLFAVLQTIIFKEGMIYGLELSRESPYAEDMLQILAGAYDKCCSDDLVSAGLEGEQLEYMVDCMRQVRDKYLRKQ</sequence>
<keyword evidence="2" id="KW-1185">Reference proteome</keyword>
<evidence type="ECO:0000313" key="2">
    <source>
        <dbReference type="Proteomes" id="UP001278050"/>
    </source>
</evidence>
<reference evidence="1 2" key="1">
    <citation type="submission" date="2023-11" db="EMBL/GenBank/DDBJ databases">
        <title>MicrobeMod: A computational toolkit for identifying prokaryotic methylation and restriction-modification with nanopore sequencing.</title>
        <authorList>
            <person name="Crits-Christoph A."/>
            <person name="Kang S.C."/>
            <person name="Lee H."/>
            <person name="Ostrov N."/>
        </authorList>
    </citation>
    <scope>NUCLEOTIDE SEQUENCE [LARGE SCALE GENOMIC DNA]</scope>
    <source>
        <strain evidence="1 2">ATCC BAA-571</strain>
    </source>
</reference>
<dbReference type="Proteomes" id="UP001278050">
    <property type="component" value="Unassembled WGS sequence"/>
</dbReference>
<dbReference type="RefSeq" id="WP_074682782.1">
    <property type="nucleotide sequence ID" value="NZ_CBCSET010000018.1"/>
</dbReference>
<accession>A0ABU4PY14</accession>
<comment type="caution">
    <text evidence="1">The sequence shown here is derived from an EMBL/GenBank/DDBJ whole genome shotgun (WGS) entry which is preliminary data.</text>
</comment>
<proteinExistence type="predicted"/>
<evidence type="ECO:0000313" key="1">
    <source>
        <dbReference type="EMBL" id="MDX5992794.1"/>
    </source>
</evidence>
<gene>
    <name evidence="1" type="ORF">SIM71_12060</name>
</gene>
<dbReference type="EMBL" id="JAWXXP010000001">
    <property type="protein sequence ID" value="MDX5992794.1"/>
    <property type="molecule type" value="Genomic_DNA"/>
</dbReference>
<organism evidence="1 2">
    <name type="scientific">Ectopseudomonas alcaliphila</name>
    <dbReference type="NCBI Taxonomy" id="101564"/>
    <lineage>
        <taxon>Bacteria</taxon>
        <taxon>Pseudomonadati</taxon>
        <taxon>Pseudomonadota</taxon>
        <taxon>Gammaproteobacteria</taxon>
        <taxon>Pseudomonadales</taxon>
        <taxon>Pseudomonadaceae</taxon>
        <taxon>Ectopseudomonas</taxon>
    </lineage>
</organism>
<protein>
    <submittedName>
        <fullName evidence="1">Uncharacterized protein</fullName>
    </submittedName>
</protein>
<name>A0ABU4PY14_9GAMM</name>